<keyword evidence="1" id="KW-0812">Transmembrane</keyword>
<gene>
    <name evidence="2" type="ORF">KFK09_012251</name>
</gene>
<keyword evidence="1" id="KW-0472">Membrane</keyword>
<name>A0A8T3BID0_DENNO</name>
<dbReference type="AlphaFoldDB" id="A0A8T3BID0"/>
<reference evidence="2" key="1">
    <citation type="journal article" date="2022" name="Front. Genet.">
        <title>Chromosome-Scale Assembly of the Dendrobium nobile Genome Provides Insights Into the Molecular Mechanism of the Biosynthesis of the Medicinal Active Ingredient of Dendrobium.</title>
        <authorList>
            <person name="Xu Q."/>
            <person name="Niu S.-C."/>
            <person name="Li K.-L."/>
            <person name="Zheng P.-J."/>
            <person name="Zhang X.-J."/>
            <person name="Jia Y."/>
            <person name="Liu Y."/>
            <person name="Niu Y.-X."/>
            <person name="Yu L.-H."/>
            <person name="Chen D.-F."/>
            <person name="Zhang G.-Q."/>
        </authorList>
    </citation>
    <scope>NUCLEOTIDE SEQUENCE</scope>
    <source>
        <tissue evidence="2">Leaf</tissue>
    </source>
</reference>
<protein>
    <submittedName>
        <fullName evidence="2">Uncharacterized protein</fullName>
    </submittedName>
</protein>
<feature type="transmembrane region" description="Helical" evidence="1">
    <location>
        <begin position="20"/>
        <end position="42"/>
    </location>
</feature>
<evidence type="ECO:0000313" key="2">
    <source>
        <dbReference type="EMBL" id="KAI0511621.1"/>
    </source>
</evidence>
<proteinExistence type="predicted"/>
<organism evidence="2 3">
    <name type="scientific">Dendrobium nobile</name>
    <name type="common">Orchid</name>
    <dbReference type="NCBI Taxonomy" id="94219"/>
    <lineage>
        <taxon>Eukaryota</taxon>
        <taxon>Viridiplantae</taxon>
        <taxon>Streptophyta</taxon>
        <taxon>Embryophyta</taxon>
        <taxon>Tracheophyta</taxon>
        <taxon>Spermatophyta</taxon>
        <taxon>Magnoliopsida</taxon>
        <taxon>Liliopsida</taxon>
        <taxon>Asparagales</taxon>
        <taxon>Orchidaceae</taxon>
        <taxon>Epidendroideae</taxon>
        <taxon>Malaxideae</taxon>
        <taxon>Dendrobiinae</taxon>
        <taxon>Dendrobium</taxon>
    </lineage>
</organism>
<dbReference type="EMBL" id="JAGYWB010000009">
    <property type="protein sequence ID" value="KAI0511621.1"/>
    <property type="molecule type" value="Genomic_DNA"/>
</dbReference>
<keyword evidence="1" id="KW-1133">Transmembrane helix</keyword>
<dbReference type="Proteomes" id="UP000829196">
    <property type="component" value="Unassembled WGS sequence"/>
</dbReference>
<keyword evidence="3" id="KW-1185">Reference proteome</keyword>
<comment type="caution">
    <text evidence="2">The sequence shown here is derived from an EMBL/GenBank/DDBJ whole genome shotgun (WGS) entry which is preliminary data.</text>
</comment>
<sequence length="85" mass="9425">MGNFRLALTTPFTVTKNCCILSFEVFGLHSFASFICSPVIAISRDRPPSGNKNLYGSSLSESALLRIPKDLNSDCENCHTQLKHY</sequence>
<accession>A0A8T3BID0</accession>
<evidence type="ECO:0000256" key="1">
    <source>
        <dbReference type="SAM" id="Phobius"/>
    </source>
</evidence>
<evidence type="ECO:0000313" key="3">
    <source>
        <dbReference type="Proteomes" id="UP000829196"/>
    </source>
</evidence>